<sequence length="139" mass="15778">MIEVMVCANDRDRYPAWIDPADTQDGYVRPWFDLDTVQRIADDTQAEAAEHGHGSVDTVHVLAGQLDGAGCAVVLNICWMFLGGEKRQEAVEVCQPNAAGRYAIGGFDWCWYLLDERLNPVIPPQMKRQPLLRFPRQRY</sequence>
<reference evidence="1" key="1">
    <citation type="journal article" date="2014" name="Int. J. Syst. Evol. Microbiol.">
        <title>Complete genome sequence of Corynebacterium casei LMG S-19264T (=DSM 44701T), isolated from a smear-ripened cheese.</title>
        <authorList>
            <consortium name="US DOE Joint Genome Institute (JGI-PGF)"/>
            <person name="Walter F."/>
            <person name="Albersmeier A."/>
            <person name="Kalinowski J."/>
            <person name="Ruckert C."/>
        </authorList>
    </citation>
    <scope>NUCLEOTIDE SEQUENCE</scope>
    <source>
        <strain evidence="1">JCM 4988</strain>
    </source>
</reference>
<organism evidence="1 2">
    <name type="scientific">Streptomyces inusitatus</name>
    <dbReference type="NCBI Taxonomy" id="68221"/>
    <lineage>
        <taxon>Bacteria</taxon>
        <taxon>Bacillati</taxon>
        <taxon>Actinomycetota</taxon>
        <taxon>Actinomycetes</taxon>
        <taxon>Kitasatosporales</taxon>
        <taxon>Streptomycetaceae</taxon>
        <taxon>Streptomyces</taxon>
    </lineage>
</organism>
<dbReference type="RefSeq" id="WP_190122201.1">
    <property type="nucleotide sequence ID" value="NZ_BMWG01000003.1"/>
</dbReference>
<evidence type="ECO:0000313" key="2">
    <source>
        <dbReference type="Proteomes" id="UP000630936"/>
    </source>
</evidence>
<proteinExistence type="predicted"/>
<dbReference type="AlphaFoldDB" id="A0A918UNQ3"/>
<reference evidence="1" key="2">
    <citation type="submission" date="2020-09" db="EMBL/GenBank/DDBJ databases">
        <authorList>
            <person name="Sun Q."/>
            <person name="Ohkuma M."/>
        </authorList>
    </citation>
    <scope>NUCLEOTIDE SEQUENCE</scope>
    <source>
        <strain evidence="1">JCM 4988</strain>
    </source>
</reference>
<name>A0A918UNQ3_9ACTN</name>
<dbReference type="Proteomes" id="UP000630936">
    <property type="component" value="Unassembled WGS sequence"/>
</dbReference>
<protein>
    <submittedName>
        <fullName evidence="1">Uncharacterized protein</fullName>
    </submittedName>
</protein>
<accession>A0A918UNQ3</accession>
<comment type="caution">
    <text evidence="1">The sequence shown here is derived from an EMBL/GenBank/DDBJ whole genome shotgun (WGS) entry which is preliminary data.</text>
</comment>
<evidence type="ECO:0000313" key="1">
    <source>
        <dbReference type="EMBL" id="GGZ23467.1"/>
    </source>
</evidence>
<gene>
    <name evidence="1" type="ORF">GCM10010387_15810</name>
</gene>
<dbReference type="EMBL" id="BMWG01000003">
    <property type="protein sequence ID" value="GGZ23467.1"/>
    <property type="molecule type" value="Genomic_DNA"/>
</dbReference>
<keyword evidence="2" id="KW-1185">Reference proteome</keyword>